<dbReference type="PANTHER" id="PTHR43827:SF3">
    <property type="entry name" value="NADP-DEPENDENT OXIDOREDUCTASE DOMAIN-CONTAINING PROTEIN"/>
    <property type="match status" value="1"/>
</dbReference>
<dbReference type="CDD" id="cd19071">
    <property type="entry name" value="AKR_AKR1-5-like"/>
    <property type="match status" value="1"/>
</dbReference>
<evidence type="ECO:0000313" key="6">
    <source>
        <dbReference type="Proteomes" id="UP000719500"/>
    </source>
</evidence>
<dbReference type="InterPro" id="IPR018170">
    <property type="entry name" value="Aldo/ket_reductase_CS"/>
</dbReference>
<keyword evidence="3" id="KW-0560">Oxidoreductase</keyword>
<feature type="domain" description="NADP-dependent oxidoreductase" evidence="4">
    <location>
        <begin position="44"/>
        <end position="285"/>
    </location>
</feature>
<dbReference type="InterPro" id="IPR036812">
    <property type="entry name" value="NAD(P)_OxRdtase_dom_sf"/>
</dbReference>
<dbReference type="InterPro" id="IPR020471">
    <property type="entry name" value="AKR"/>
</dbReference>
<evidence type="ECO:0000256" key="2">
    <source>
        <dbReference type="ARBA" id="ARBA00022857"/>
    </source>
</evidence>
<comment type="similarity">
    <text evidence="1">Belongs to the aldo/keto reductase family.</text>
</comment>
<reference evidence="5 6" key="1">
    <citation type="journal article" date="2021" name="Sci. Rep.">
        <title>The distribution of antibiotic resistance genes in chicken gut microbiota commensals.</title>
        <authorList>
            <person name="Juricova H."/>
            <person name="Matiasovicova J."/>
            <person name="Kubasova T."/>
            <person name="Cejkova D."/>
            <person name="Rychlik I."/>
        </authorList>
    </citation>
    <scope>NUCLEOTIDE SEQUENCE [LARGE SCALE GENOMIC DNA]</scope>
    <source>
        <strain evidence="5 6">An411</strain>
    </source>
</reference>
<evidence type="ECO:0000259" key="4">
    <source>
        <dbReference type="Pfam" id="PF00248"/>
    </source>
</evidence>
<dbReference type="PRINTS" id="PR00069">
    <property type="entry name" value="ALDKETRDTASE"/>
</dbReference>
<protein>
    <submittedName>
        <fullName evidence="5">Aldo/keto reductase</fullName>
    </submittedName>
</protein>
<dbReference type="Gene3D" id="3.20.20.100">
    <property type="entry name" value="NADP-dependent oxidoreductase domain"/>
    <property type="match status" value="1"/>
</dbReference>
<accession>A0ABS2FU65</accession>
<dbReference type="PANTHER" id="PTHR43827">
    <property type="entry name" value="2,5-DIKETO-D-GLUCONIC ACID REDUCTASE"/>
    <property type="match status" value="1"/>
</dbReference>
<dbReference type="InterPro" id="IPR023210">
    <property type="entry name" value="NADP_OxRdtase_dom"/>
</dbReference>
<dbReference type="PIRSF" id="PIRSF000097">
    <property type="entry name" value="AKR"/>
    <property type="match status" value="1"/>
</dbReference>
<dbReference type="Proteomes" id="UP000719500">
    <property type="component" value="Unassembled WGS sequence"/>
</dbReference>
<sequence length="293" mass="32771">MRRWHRLPLWREEKSMTGIDLSGGRNGKAPVVKLSSGCDLPVVGLGTYSLHGNACVNAVRTALECGYRLIDTASMYGNEWEVGEGVRGSGVPREEVVVQTKLYPNQYGHAARAIEECLSKLDLGYIDILLLHHPASNDVSAYRAIEQAIRDGKVRSAGISCYYIRELDTFLPQVDLKPVLVQNEVHPYYQDTPVVRHIQEADIPVQAWDPLGGRGFNRELMTDPVLRDIAAAHGKSLVQVILRWDLQRGVTVIPGSSDPEHIRENISVFDFSLSEDEMGKIAALNKNEKHDWY</sequence>
<evidence type="ECO:0000256" key="1">
    <source>
        <dbReference type="ARBA" id="ARBA00007905"/>
    </source>
</evidence>
<dbReference type="SUPFAM" id="SSF51430">
    <property type="entry name" value="NAD(P)-linked oxidoreductase"/>
    <property type="match status" value="1"/>
</dbReference>
<dbReference type="Pfam" id="PF00248">
    <property type="entry name" value="Aldo_ket_red"/>
    <property type="match status" value="1"/>
</dbReference>
<keyword evidence="6" id="KW-1185">Reference proteome</keyword>
<name>A0ABS2FU65_9FIRM</name>
<evidence type="ECO:0000256" key="3">
    <source>
        <dbReference type="ARBA" id="ARBA00023002"/>
    </source>
</evidence>
<gene>
    <name evidence="5" type="ORF">H9X91_03010</name>
</gene>
<keyword evidence="2" id="KW-0521">NADP</keyword>
<evidence type="ECO:0000313" key="5">
    <source>
        <dbReference type="EMBL" id="MBM6850407.1"/>
    </source>
</evidence>
<dbReference type="PROSITE" id="PS00798">
    <property type="entry name" value="ALDOKETO_REDUCTASE_1"/>
    <property type="match status" value="1"/>
</dbReference>
<organism evidence="5 6">
    <name type="scientific">Oscillibacter valericigenes</name>
    <dbReference type="NCBI Taxonomy" id="351091"/>
    <lineage>
        <taxon>Bacteria</taxon>
        <taxon>Bacillati</taxon>
        <taxon>Bacillota</taxon>
        <taxon>Clostridia</taxon>
        <taxon>Eubacteriales</taxon>
        <taxon>Oscillospiraceae</taxon>
        <taxon>Oscillibacter</taxon>
    </lineage>
</organism>
<comment type="caution">
    <text evidence="5">The sequence shown here is derived from an EMBL/GenBank/DDBJ whole genome shotgun (WGS) entry which is preliminary data.</text>
</comment>
<dbReference type="EMBL" id="JACSNX010000002">
    <property type="protein sequence ID" value="MBM6850407.1"/>
    <property type="molecule type" value="Genomic_DNA"/>
</dbReference>
<proteinExistence type="inferred from homology"/>